<keyword evidence="3" id="KW-1185">Reference proteome</keyword>
<feature type="region of interest" description="Disordered" evidence="1">
    <location>
        <begin position="27"/>
        <end position="48"/>
    </location>
</feature>
<protein>
    <submittedName>
        <fullName evidence="2">Uncharacterized protein</fullName>
    </submittedName>
</protein>
<name>A0A9K3GN60_9EUKA</name>
<gene>
    <name evidence="2" type="ORF">KIPB_010754</name>
</gene>
<dbReference type="EMBL" id="BDIP01004115">
    <property type="protein sequence ID" value="GIQ88496.1"/>
    <property type="molecule type" value="Genomic_DNA"/>
</dbReference>
<feature type="compositionally biased region" description="Low complexity" evidence="1">
    <location>
        <begin position="256"/>
        <end position="265"/>
    </location>
</feature>
<evidence type="ECO:0000256" key="1">
    <source>
        <dbReference type="SAM" id="MobiDB-lite"/>
    </source>
</evidence>
<evidence type="ECO:0000313" key="2">
    <source>
        <dbReference type="EMBL" id="GIQ88496.1"/>
    </source>
</evidence>
<proteinExistence type="predicted"/>
<feature type="compositionally biased region" description="Acidic residues" evidence="1">
    <location>
        <begin position="106"/>
        <end position="117"/>
    </location>
</feature>
<comment type="caution">
    <text evidence="2">The sequence shown here is derived from an EMBL/GenBank/DDBJ whole genome shotgun (WGS) entry which is preliminary data.</text>
</comment>
<feature type="compositionally biased region" description="Basic and acidic residues" evidence="1">
    <location>
        <begin position="27"/>
        <end position="37"/>
    </location>
</feature>
<feature type="region of interest" description="Disordered" evidence="1">
    <location>
        <begin position="99"/>
        <end position="159"/>
    </location>
</feature>
<feature type="region of interest" description="Disordered" evidence="1">
    <location>
        <begin position="242"/>
        <end position="267"/>
    </location>
</feature>
<sequence length="416" mass="44010">CPSRPVLCPSANCSEEVEAKGLADHMLQRMERERREGGGGGGGSDTPHCTALLALLLTSDGEGMGAARMPWSEECTEGQTDGAYPVSQGQRSEIDEILAIPSDGEGGTDTDPDDTDAYEAKGGDVETDSAPLTLEVNDDGDDTDDATSHMGVEDSNGDPVPFDVCLSPSPTSVLGVHMARHLKAASSTQSNTPDNGHGVSGLGAFKRERVGKVMEGLRDRAGGVVGEGLLDTIEECVEVPVPDPAVTDTDTKGDTATDTPPSDDAIPCQPPIPSDPMDTLSSLASLKASLQAMVSQGQDVAADLDRQRQEARNMRQTLEGMRPPGTAQYLLHHEQGRLLDRGVAYTPMAWEGDGEEEEDGESEVRLFSTRSDILADPSATESLSLSQIGLMVSERELSIDQPALLRVPTETRLEGQ</sequence>
<dbReference type="AlphaFoldDB" id="A0A9K3GN60"/>
<dbReference type="Proteomes" id="UP000265618">
    <property type="component" value="Unassembled WGS sequence"/>
</dbReference>
<evidence type="ECO:0000313" key="3">
    <source>
        <dbReference type="Proteomes" id="UP000265618"/>
    </source>
</evidence>
<accession>A0A9K3GN60</accession>
<feature type="compositionally biased region" description="Acidic residues" evidence="1">
    <location>
        <begin position="136"/>
        <end position="145"/>
    </location>
</feature>
<feature type="non-terminal residue" evidence="2">
    <location>
        <position position="1"/>
    </location>
</feature>
<reference evidence="2 3" key="1">
    <citation type="journal article" date="2018" name="PLoS ONE">
        <title>The draft genome of Kipferlia bialata reveals reductive genome evolution in fornicate parasites.</title>
        <authorList>
            <person name="Tanifuji G."/>
            <person name="Takabayashi S."/>
            <person name="Kume K."/>
            <person name="Takagi M."/>
            <person name="Nakayama T."/>
            <person name="Kamikawa R."/>
            <person name="Inagaki Y."/>
            <person name="Hashimoto T."/>
        </authorList>
    </citation>
    <scope>NUCLEOTIDE SEQUENCE [LARGE SCALE GENOMIC DNA]</scope>
    <source>
        <strain evidence="2">NY0173</strain>
    </source>
</reference>
<organism evidence="2 3">
    <name type="scientific">Kipferlia bialata</name>
    <dbReference type="NCBI Taxonomy" id="797122"/>
    <lineage>
        <taxon>Eukaryota</taxon>
        <taxon>Metamonada</taxon>
        <taxon>Carpediemonas-like organisms</taxon>
        <taxon>Kipferlia</taxon>
    </lineage>
</organism>